<dbReference type="AlphaFoldDB" id="A0A0C3G883"/>
<feature type="region of interest" description="Disordered" evidence="1">
    <location>
        <begin position="126"/>
        <end position="160"/>
    </location>
</feature>
<feature type="transmembrane region" description="Helical" evidence="2">
    <location>
        <begin position="168"/>
        <end position="193"/>
    </location>
</feature>
<name>A0A0C3G883_PILCF</name>
<reference evidence="5" key="2">
    <citation type="submission" date="2015-01" db="EMBL/GenBank/DDBJ databases">
        <title>Evolutionary Origins and Diversification of the Mycorrhizal Mutualists.</title>
        <authorList>
            <consortium name="DOE Joint Genome Institute"/>
            <consortium name="Mycorrhizal Genomics Consortium"/>
            <person name="Kohler A."/>
            <person name="Kuo A."/>
            <person name="Nagy L.G."/>
            <person name="Floudas D."/>
            <person name="Copeland A."/>
            <person name="Barry K.W."/>
            <person name="Cichocki N."/>
            <person name="Veneault-Fourrey C."/>
            <person name="LaButti K."/>
            <person name="Lindquist E.A."/>
            <person name="Lipzen A."/>
            <person name="Lundell T."/>
            <person name="Morin E."/>
            <person name="Murat C."/>
            <person name="Riley R."/>
            <person name="Ohm R."/>
            <person name="Sun H."/>
            <person name="Tunlid A."/>
            <person name="Henrissat B."/>
            <person name="Grigoriev I.V."/>
            <person name="Hibbett D.S."/>
            <person name="Martin F."/>
        </authorList>
    </citation>
    <scope>NUCLEOTIDE SEQUENCE [LARGE SCALE GENOMIC DNA]</scope>
    <source>
        <strain evidence="5">F 1598</strain>
    </source>
</reference>
<gene>
    <name evidence="4" type="ORF">PILCRDRAFT_810491</name>
</gene>
<evidence type="ECO:0000256" key="3">
    <source>
        <dbReference type="SAM" id="SignalP"/>
    </source>
</evidence>
<feature type="compositionally biased region" description="Low complexity" evidence="1">
    <location>
        <begin position="393"/>
        <end position="406"/>
    </location>
</feature>
<sequence>MTLTVLVSVSLLALVVTARPVPPESEFTQDHTVDAQNALQAMLGSWTGRPTTRSCMGENNVHVRFTSPKEQSAYLEQLDDIAIKAIVPLTDGVVQTDDQRKLYEALGSLNDVDGGVRPVTWPEEAVGLASGNDNDPEIVPSDGENSVEDEDRSSPARSNTSIATSPTLAVLLFSCVAALLGLLFVSLALYVAIAIRARTRASRDAWEMLQRDEKQMNDDAGWDDGPSREKSEILVELEPQLLEVQESLLFNTDFSQLNPQYTLVDVRPSEDVYAPDLITFEDVSVVDSHSSDDDEGPDDFHDASSDPPTPVFDTVPELTLSHLPEDNSDPPIPSLTVTPRSFSTIIPNSPCRRPLQTRELNSSPISRPAWSLRAGEDTSLFVPSPSASSCTISLSTPSQTLPPSSSANSLSITAPVPRRRAYRFPVPEFDIALAMQLRPGLGIGADPAWMVRFLMAMFGWFTVLLTSKKDRQQRLAA</sequence>
<feature type="transmembrane region" description="Helical" evidence="2">
    <location>
        <begin position="449"/>
        <end position="467"/>
    </location>
</feature>
<evidence type="ECO:0008006" key="6">
    <source>
        <dbReference type="Google" id="ProtNLM"/>
    </source>
</evidence>
<dbReference type="HOGENOM" id="CLU_652208_0_0_1"/>
<feature type="compositionally biased region" description="Polar residues" evidence="1">
    <location>
        <begin position="335"/>
        <end position="347"/>
    </location>
</feature>
<evidence type="ECO:0000313" key="5">
    <source>
        <dbReference type="Proteomes" id="UP000054166"/>
    </source>
</evidence>
<keyword evidence="2" id="KW-0812">Transmembrane</keyword>
<reference evidence="4 5" key="1">
    <citation type="submission" date="2014-04" db="EMBL/GenBank/DDBJ databases">
        <authorList>
            <consortium name="DOE Joint Genome Institute"/>
            <person name="Kuo A."/>
            <person name="Tarkka M."/>
            <person name="Buscot F."/>
            <person name="Kohler A."/>
            <person name="Nagy L.G."/>
            <person name="Floudas D."/>
            <person name="Copeland A."/>
            <person name="Barry K.W."/>
            <person name="Cichocki N."/>
            <person name="Veneault-Fourrey C."/>
            <person name="LaButti K."/>
            <person name="Lindquist E.A."/>
            <person name="Lipzen A."/>
            <person name="Lundell T."/>
            <person name="Morin E."/>
            <person name="Murat C."/>
            <person name="Sun H."/>
            <person name="Tunlid A."/>
            <person name="Henrissat B."/>
            <person name="Grigoriev I.V."/>
            <person name="Hibbett D.S."/>
            <person name="Martin F."/>
            <person name="Nordberg H.P."/>
            <person name="Cantor M.N."/>
            <person name="Hua S.X."/>
        </authorList>
    </citation>
    <scope>NUCLEOTIDE SEQUENCE [LARGE SCALE GENOMIC DNA]</scope>
    <source>
        <strain evidence="4 5">F 1598</strain>
    </source>
</reference>
<keyword evidence="5" id="KW-1185">Reference proteome</keyword>
<dbReference type="InParanoid" id="A0A0C3G883"/>
<keyword evidence="3" id="KW-0732">Signal</keyword>
<proteinExistence type="predicted"/>
<feature type="signal peptide" evidence="3">
    <location>
        <begin position="1"/>
        <end position="18"/>
    </location>
</feature>
<dbReference type="Proteomes" id="UP000054166">
    <property type="component" value="Unassembled WGS sequence"/>
</dbReference>
<evidence type="ECO:0000313" key="4">
    <source>
        <dbReference type="EMBL" id="KIM92440.1"/>
    </source>
</evidence>
<keyword evidence="2" id="KW-1133">Transmembrane helix</keyword>
<evidence type="ECO:0000256" key="2">
    <source>
        <dbReference type="SAM" id="Phobius"/>
    </source>
</evidence>
<evidence type="ECO:0000256" key="1">
    <source>
        <dbReference type="SAM" id="MobiDB-lite"/>
    </source>
</evidence>
<feature type="chain" id="PRO_5002164673" description="Transmembrane protein" evidence="3">
    <location>
        <begin position="19"/>
        <end position="477"/>
    </location>
</feature>
<protein>
    <recommendedName>
        <fullName evidence="6">Transmembrane protein</fullName>
    </recommendedName>
</protein>
<dbReference type="EMBL" id="KN832970">
    <property type="protein sequence ID" value="KIM92440.1"/>
    <property type="molecule type" value="Genomic_DNA"/>
</dbReference>
<feature type="region of interest" description="Disordered" evidence="1">
    <location>
        <begin position="393"/>
        <end position="412"/>
    </location>
</feature>
<accession>A0A0C3G883</accession>
<dbReference type="OrthoDB" id="2686083at2759"/>
<feature type="region of interest" description="Disordered" evidence="1">
    <location>
        <begin position="286"/>
        <end position="362"/>
    </location>
</feature>
<dbReference type="STRING" id="765440.A0A0C3G883"/>
<organism evidence="4 5">
    <name type="scientific">Piloderma croceum (strain F 1598)</name>
    <dbReference type="NCBI Taxonomy" id="765440"/>
    <lineage>
        <taxon>Eukaryota</taxon>
        <taxon>Fungi</taxon>
        <taxon>Dikarya</taxon>
        <taxon>Basidiomycota</taxon>
        <taxon>Agaricomycotina</taxon>
        <taxon>Agaricomycetes</taxon>
        <taxon>Agaricomycetidae</taxon>
        <taxon>Atheliales</taxon>
        <taxon>Atheliaceae</taxon>
        <taxon>Piloderma</taxon>
    </lineage>
</organism>
<keyword evidence="2" id="KW-0472">Membrane</keyword>